<dbReference type="Proteomes" id="UP000472260">
    <property type="component" value="Unassembled WGS sequence"/>
</dbReference>
<keyword evidence="1" id="KW-0053">Apoptosis</keyword>
<dbReference type="PANTHER" id="PTHR23097:SF181">
    <property type="entry name" value="CASPASE-8-LIKE"/>
    <property type="match status" value="1"/>
</dbReference>
<proteinExistence type="predicted"/>
<evidence type="ECO:0000259" key="6">
    <source>
        <dbReference type="Pfam" id="PF21733"/>
    </source>
</evidence>
<dbReference type="AlphaFoldDB" id="A0A671S981"/>
<evidence type="ECO:0000256" key="3">
    <source>
        <dbReference type="ARBA" id="ARBA00022737"/>
    </source>
</evidence>
<sequence length="257" mass="29373">MDRKVPVEYYTSFFFKPIEYFGNIHMHTLPPGSHMSKHCTATEDTTCSPCPDSEDHFTQFWNYLPKLLYCKCSATNNRVCQCKEGYFWQANFCIKHSNVFNVFRGTLHSDTKYERCARGTFSAVTSSTSPCVKHTECKSMDLHAVLRGTSWHDNIYSTCENLQNSVLIGHRFRVIHNSYVITFLADLPLNVFAFCNGNIPSIQTNHLHLPISEWIGGASIDQLKKLPMQLRHSNIHNTAVNFSNIFKELGISTSNCE</sequence>
<evidence type="ECO:0000256" key="4">
    <source>
        <dbReference type="ARBA" id="ARBA00023157"/>
    </source>
</evidence>
<dbReference type="GO" id="GO:0006915">
    <property type="term" value="P:apoptotic process"/>
    <property type="evidence" value="ECO:0007669"/>
    <property type="project" value="UniProtKB-KW"/>
</dbReference>
<reference evidence="7" key="2">
    <citation type="submission" date="2025-09" db="UniProtKB">
        <authorList>
            <consortium name="Ensembl"/>
        </authorList>
    </citation>
    <scope>IDENTIFICATION</scope>
</reference>
<reference evidence="7" key="1">
    <citation type="submission" date="2025-08" db="UniProtKB">
        <authorList>
            <consortium name="Ensembl"/>
        </authorList>
    </citation>
    <scope>IDENTIFICATION</scope>
</reference>
<protein>
    <recommendedName>
        <fullName evidence="6">Death domain-containing protein</fullName>
    </recommendedName>
</protein>
<name>A0A671S981_9TELE</name>
<evidence type="ECO:0000313" key="8">
    <source>
        <dbReference type="Proteomes" id="UP000472260"/>
    </source>
</evidence>
<accession>A0A671S981</accession>
<dbReference type="InterPro" id="IPR052459">
    <property type="entry name" value="TNFRSF_decoy_receptor"/>
</dbReference>
<dbReference type="InterPro" id="IPR048522">
    <property type="entry name" value="Death_3_fish"/>
</dbReference>
<keyword evidence="8" id="KW-1185">Reference proteome</keyword>
<evidence type="ECO:0000256" key="1">
    <source>
        <dbReference type="ARBA" id="ARBA00022703"/>
    </source>
</evidence>
<feature type="domain" description="Death" evidence="6">
    <location>
        <begin position="203"/>
        <end position="257"/>
    </location>
</feature>
<evidence type="ECO:0000256" key="2">
    <source>
        <dbReference type="ARBA" id="ARBA00022729"/>
    </source>
</evidence>
<dbReference type="Ensembl" id="ENSSANT00000098048.1">
    <property type="protein sequence ID" value="ENSSANP00000092302.1"/>
    <property type="gene ID" value="ENSSANG00000045577.1"/>
</dbReference>
<organism evidence="7 8">
    <name type="scientific">Sinocyclocheilus anshuiensis</name>
    <dbReference type="NCBI Taxonomy" id="1608454"/>
    <lineage>
        <taxon>Eukaryota</taxon>
        <taxon>Metazoa</taxon>
        <taxon>Chordata</taxon>
        <taxon>Craniata</taxon>
        <taxon>Vertebrata</taxon>
        <taxon>Euteleostomi</taxon>
        <taxon>Actinopterygii</taxon>
        <taxon>Neopterygii</taxon>
        <taxon>Teleostei</taxon>
        <taxon>Ostariophysi</taxon>
        <taxon>Cypriniformes</taxon>
        <taxon>Cyprinidae</taxon>
        <taxon>Cyprininae</taxon>
        <taxon>Sinocyclocheilus</taxon>
    </lineage>
</organism>
<dbReference type="Pfam" id="PF21733">
    <property type="entry name" value="Death_3"/>
    <property type="match status" value="1"/>
</dbReference>
<dbReference type="Gene3D" id="2.10.50.10">
    <property type="entry name" value="Tumor Necrosis Factor Receptor, subunit A, domain 2"/>
    <property type="match status" value="3"/>
</dbReference>
<keyword evidence="5" id="KW-0325">Glycoprotein</keyword>
<keyword evidence="3" id="KW-0677">Repeat</keyword>
<evidence type="ECO:0000256" key="5">
    <source>
        <dbReference type="ARBA" id="ARBA00023180"/>
    </source>
</evidence>
<keyword evidence="2" id="KW-0732">Signal</keyword>
<dbReference type="SUPFAM" id="SSF57586">
    <property type="entry name" value="TNF receptor-like"/>
    <property type="match status" value="2"/>
</dbReference>
<dbReference type="PANTHER" id="PTHR23097">
    <property type="entry name" value="TUMOR NECROSIS FACTOR RECEPTOR SUPERFAMILY MEMBER"/>
    <property type="match status" value="1"/>
</dbReference>
<keyword evidence="4" id="KW-1015">Disulfide bond</keyword>
<evidence type="ECO:0000313" key="7">
    <source>
        <dbReference type="Ensembl" id="ENSSANP00000092302.1"/>
    </source>
</evidence>